<dbReference type="OrthoDB" id="119553at2"/>
<dbReference type="InterPro" id="IPR012312">
    <property type="entry name" value="Hemerythrin-like"/>
</dbReference>
<proteinExistence type="predicted"/>
<evidence type="ECO:0000259" key="1">
    <source>
        <dbReference type="Pfam" id="PF01814"/>
    </source>
</evidence>
<evidence type="ECO:0000313" key="3">
    <source>
        <dbReference type="Proteomes" id="UP000239735"/>
    </source>
</evidence>
<dbReference type="AlphaFoldDB" id="A0A2N9LUF7"/>
<dbReference type="Proteomes" id="UP000239735">
    <property type="component" value="Unassembled WGS sequence"/>
</dbReference>
<dbReference type="EMBL" id="OKRB01000115">
    <property type="protein sequence ID" value="SPE26860.1"/>
    <property type="molecule type" value="Genomic_DNA"/>
</dbReference>
<sequence length="177" mass="20110">MGIQIGAKPDSGFDDPIGMLKDCHRRIEHFLHILCVVVERAHGRELTTEETEAIEAALEYFRVGGQRHNADEEESLFPRLRAECAGEELAQIGGLENDHQHANGLHAAVEDLYRKWIIDGKLAAEDEVRLSSYTDQLQRLYQAHIQIEEQKVFPRAAQVLRGDAIEAIGEEFRARRK</sequence>
<evidence type="ECO:0000313" key="2">
    <source>
        <dbReference type="EMBL" id="SPE26860.1"/>
    </source>
</evidence>
<dbReference type="Pfam" id="PF01814">
    <property type="entry name" value="Hemerythrin"/>
    <property type="match status" value="1"/>
</dbReference>
<reference evidence="3" key="1">
    <citation type="submission" date="2018-02" db="EMBL/GenBank/DDBJ databases">
        <authorList>
            <person name="Hausmann B."/>
        </authorList>
    </citation>
    <scope>NUCLEOTIDE SEQUENCE [LARGE SCALE GENOMIC DNA]</scope>
    <source>
        <strain evidence="3">Peat soil MAG SbA5</strain>
    </source>
</reference>
<dbReference type="CDD" id="cd12108">
    <property type="entry name" value="Hr-like"/>
    <property type="match status" value="1"/>
</dbReference>
<feature type="domain" description="Hemerythrin-like" evidence="1">
    <location>
        <begin position="16"/>
        <end position="156"/>
    </location>
</feature>
<protein>
    <submittedName>
        <fullName evidence="2">Hemerythrin HHE cation binding domain protein</fullName>
    </submittedName>
</protein>
<name>A0A2N9LUF7_9BACT</name>
<accession>A0A2N9LUF7</accession>
<organism evidence="2 3">
    <name type="scientific">Candidatus Sulfuritelmatomonas gaucii</name>
    <dbReference type="NCBI Taxonomy" id="2043161"/>
    <lineage>
        <taxon>Bacteria</taxon>
        <taxon>Pseudomonadati</taxon>
        <taxon>Acidobacteriota</taxon>
        <taxon>Terriglobia</taxon>
        <taxon>Terriglobales</taxon>
        <taxon>Acidobacteriaceae</taxon>
        <taxon>Candidatus Sulfuritelmatomonas</taxon>
    </lineage>
</organism>
<gene>
    <name evidence="2" type="ORF">SBA5_560026</name>
</gene>
<dbReference type="Gene3D" id="1.20.120.520">
    <property type="entry name" value="nmb1532 protein domain like"/>
    <property type="match status" value="1"/>
</dbReference>